<comment type="caution">
    <text evidence="2">The sequence shown here is derived from an EMBL/GenBank/DDBJ whole genome shotgun (WGS) entry which is preliminary data.</text>
</comment>
<dbReference type="OrthoDB" id="99416at2759"/>
<sequence length="108" mass="12169">MSAARKASRASLGLSTLWLTDKGTFPVLAMAGLAFLAGSLTIIRTVSKSPDYFLSKSRRGEVMAHQSEQGNEWRALRFRYANMVRNPINQSRQFDDLYAKEENQGVKR</sequence>
<accession>A0A8K1CAY1</accession>
<keyword evidence="1" id="KW-1133">Transmembrane helix</keyword>
<dbReference type="Proteomes" id="UP000794436">
    <property type="component" value="Unassembled WGS sequence"/>
</dbReference>
<dbReference type="EMBL" id="SPLM01000109">
    <property type="protein sequence ID" value="TMW59621.1"/>
    <property type="molecule type" value="Genomic_DNA"/>
</dbReference>
<dbReference type="AlphaFoldDB" id="A0A8K1CAY1"/>
<keyword evidence="1" id="KW-0472">Membrane</keyword>
<feature type="transmembrane region" description="Helical" evidence="1">
    <location>
        <begin position="25"/>
        <end position="46"/>
    </location>
</feature>
<proteinExistence type="predicted"/>
<keyword evidence="1" id="KW-0812">Transmembrane</keyword>
<name>A0A8K1CAY1_PYTOL</name>
<evidence type="ECO:0000313" key="2">
    <source>
        <dbReference type="EMBL" id="TMW59621.1"/>
    </source>
</evidence>
<evidence type="ECO:0000313" key="3">
    <source>
        <dbReference type="Proteomes" id="UP000794436"/>
    </source>
</evidence>
<organism evidence="2 3">
    <name type="scientific">Pythium oligandrum</name>
    <name type="common">Mycoparasitic fungus</name>
    <dbReference type="NCBI Taxonomy" id="41045"/>
    <lineage>
        <taxon>Eukaryota</taxon>
        <taxon>Sar</taxon>
        <taxon>Stramenopiles</taxon>
        <taxon>Oomycota</taxon>
        <taxon>Peronosporomycetes</taxon>
        <taxon>Pythiales</taxon>
        <taxon>Pythiaceae</taxon>
        <taxon>Pythium</taxon>
    </lineage>
</organism>
<reference evidence="2" key="1">
    <citation type="submission" date="2019-03" db="EMBL/GenBank/DDBJ databases">
        <title>Long read genome sequence of the mycoparasitic Pythium oligandrum ATCC 38472 isolated from sugarbeet rhizosphere.</title>
        <authorList>
            <person name="Gaulin E."/>
        </authorList>
    </citation>
    <scope>NUCLEOTIDE SEQUENCE</scope>
    <source>
        <strain evidence="2">ATCC 38472_TT</strain>
    </source>
</reference>
<keyword evidence="3" id="KW-1185">Reference proteome</keyword>
<evidence type="ECO:0000256" key="1">
    <source>
        <dbReference type="SAM" id="Phobius"/>
    </source>
</evidence>
<gene>
    <name evidence="2" type="ORF">Poli38472_004690</name>
</gene>
<protein>
    <submittedName>
        <fullName evidence="2">Uncharacterized protein</fullName>
    </submittedName>
</protein>